<protein>
    <submittedName>
        <fullName evidence="1">Uncharacterized protein</fullName>
    </submittedName>
</protein>
<dbReference type="RefSeq" id="WP_259430031.1">
    <property type="nucleotide sequence ID" value="NZ_CP103424.1"/>
</dbReference>
<proteinExistence type="predicted"/>
<sequence length="95" mass="11104">MQEKSVVNRFNKVINKTFKDLKFKLSNISNLNSKVSNTDFLNMEAEQYNHLKLNLEVGEINPEERPNPVIQNGVLKNLVIKRKNKRSNTCKNCIW</sequence>
<keyword evidence="2" id="KW-1185">Reference proteome</keyword>
<dbReference type="Proteomes" id="UP001059819">
    <property type="component" value="Chromosome"/>
</dbReference>
<evidence type="ECO:0000313" key="2">
    <source>
        <dbReference type="Proteomes" id="UP001059819"/>
    </source>
</evidence>
<gene>
    <name evidence="1" type="ORF">NX779_03485</name>
</gene>
<organism evidence="1 2">
    <name type="scientific">Mycoplasma cottewii</name>
    <dbReference type="NCBI Taxonomy" id="51364"/>
    <lineage>
        <taxon>Bacteria</taxon>
        <taxon>Bacillati</taxon>
        <taxon>Mycoplasmatota</taxon>
        <taxon>Mollicutes</taxon>
        <taxon>Mycoplasmataceae</taxon>
        <taxon>Mycoplasma</taxon>
    </lineage>
</organism>
<reference evidence="1" key="1">
    <citation type="submission" date="2022-08" db="EMBL/GenBank/DDBJ databases">
        <title>Complete genome sequence of Mycoplasma cottewii type strain VIS.</title>
        <authorList>
            <person name="Spergser J."/>
        </authorList>
    </citation>
    <scope>NUCLEOTIDE SEQUENCE</scope>
    <source>
        <strain evidence="1">VIS</strain>
    </source>
</reference>
<evidence type="ECO:0000313" key="1">
    <source>
        <dbReference type="EMBL" id="UWD34847.1"/>
    </source>
</evidence>
<dbReference type="EMBL" id="CP103424">
    <property type="protein sequence ID" value="UWD34847.1"/>
    <property type="molecule type" value="Genomic_DNA"/>
</dbReference>
<accession>A0ABY5TW20</accession>
<name>A0ABY5TW20_9MOLU</name>